<keyword evidence="2" id="KW-0808">Transferase</keyword>
<feature type="transmembrane region" description="Helical" evidence="1">
    <location>
        <begin position="187"/>
        <end position="207"/>
    </location>
</feature>
<organism evidence="2 3">
    <name type="scientific">Archangium gephyra</name>
    <dbReference type="NCBI Taxonomy" id="48"/>
    <lineage>
        <taxon>Bacteria</taxon>
        <taxon>Pseudomonadati</taxon>
        <taxon>Myxococcota</taxon>
        <taxon>Myxococcia</taxon>
        <taxon>Myxococcales</taxon>
        <taxon>Cystobacterineae</taxon>
        <taxon>Archangiaceae</taxon>
        <taxon>Archangium</taxon>
    </lineage>
</organism>
<evidence type="ECO:0000256" key="1">
    <source>
        <dbReference type="SAM" id="Phobius"/>
    </source>
</evidence>
<dbReference type="GO" id="GO:0016779">
    <property type="term" value="F:nucleotidyltransferase activity"/>
    <property type="evidence" value="ECO:0007669"/>
    <property type="project" value="UniProtKB-KW"/>
</dbReference>
<keyword evidence="1" id="KW-0812">Transmembrane</keyword>
<reference evidence="2 3" key="1">
    <citation type="submission" date="2017-08" db="EMBL/GenBank/DDBJ databases">
        <title>Infants hospitalized years apart are colonized by the same room-sourced microbial strains.</title>
        <authorList>
            <person name="Brooks B."/>
            <person name="Olm M.R."/>
            <person name="Firek B.A."/>
            <person name="Baker R."/>
            <person name="Thomas B.C."/>
            <person name="Morowitz M.J."/>
            <person name="Banfield J.F."/>
        </authorList>
    </citation>
    <scope>NUCLEOTIDE SEQUENCE [LARGE SCALE GENOMIC DNA]</scope>
    <source>
        <strain evidence="2">S2_003_000_R2_14</strain>
    </source>
</reference>
<feature type="transmembrane region" description="Helical" evidence="1">
    <location>
        <begin position="162"/>
        <end position="181"/>
    </location>
</feature>
<accession>A0A2W5TUE1</accession>
<protein>
    <submittedName>
        <fullName evidence="2">Phosphatidate cytidylyltransferase</fullName>
    </submittedName>
</protein>
<keyword evidence="1" id="KW-1133">Transmembrane helix</keyword>
<dbReference type="Pfam" id="PF01148">
    <property type="entry name" value="CTP_transf_1"/>
    <property type="match status" value="1"/>
</dbReference>
<dbReference type="PANTHER" id="PTHR43535:SF1">
    <property type="entry name" value="PHOSPHATIDATE CYTIDYLYLTRANSFERASE"/>
    <property type="match status" value="1"/>
</dbReference>
<proteinExistence type="predicted"/>
<feature type="transmembrane region" description="Helical" evidence="1">
    <location>
        <begin position="35"/>
        <end position="54"/>
    </location>
</feature>
<dbReference type="GO" id="GO:0009273">
    <property type="term" value="P:peptidoglycan-based cell wall biogenesis"/>
    <property type="evidence" value="ECO:0007669"/>
    <property type="project" value="TreeGrafter"/>
</dbReference>
<keyword evidence="2" id="KW-0548">Nucleotidyltransferase</keyword>
<evidence type="ECO:0000313" key="3">
    <source>
        <dbReference type="Proteomes" id="UP000249061"/>
    </source>
</evidence>
<evidence type="ECO:0000313" key="2">
    <source>
        <dbReference type="EMBL" id="PZR17677.1"/>
    </source>
</evidence>
<feature type="transmembrane region" description="Helical" evidence="1">
    <location>
        <begin position="122"/>
        <end position="141"/>
    </location>
</feature>
<dbReference type="GO" id="GO:0005886">
    <property type="term" value="C:plasma membrane"/>
    <property type="evidence" value="ECO:0007669"/>
    <property type="project" value="TreeGrafter"/>
</dbReference>
<gene>
    <name evidence="2" type="ORF">DI536_05045</name>
</gene>
<feature type="transmembrane region" description="Helical" evidence="1">
    <location>
        <begin position="90"/>
        <end position="110"/>
    </location>
</feature>
<name>A0A2W5TUE1_9BACT</name>
<comment type="caution">
    <text evidence="2">The sequence shown here is derived from an EMBL/GenBank/DDBJ whole genome shotgun (WGS) entry which is preliminary data.</text>
</comment>
<dbReference type="PANTHER" id="PTHR43535">
    <property type="entry name" value="PHOSPHATIDATE CYTIDYLYLTRANSFERASE"/>
    <property type="match status" value="1"/>
</dbReference>
<dbReference type="AlphaFoldDB" id="A0A2W5TUE1"/>
<sequence>MLGGRAAVALFLVVSLWALREFLRFLPAEERPKDTVVLAVVATVLHYGAIALNLETVSPDLVLVFFCFAVIPLVRARLHGPAGVLTASGRIAFGLLVCTFALGHVARLFLLPSTVGPAGPEGLAGLLFVSIMTNDASQYVVGKLTGRHRLAPVLSPRKTWEGFAGGVLITALVTSAASSLLAPFDRLTGALLGAAMAILGLLGDLLVSAIKRDVGVKDSGAVLPGQGGILDRCDSMLLSAPLFFYVVNAWLR</sequence>
<keyword evidence="1" id="KW-0472">Membrane</keyword>
<feature type="transmembrane region" description="Helical" evidence="1">
    <location>
        <begin position="6"/>
        <end position="23"/>
    </location>
</feature>
<dbReference type="Proteomes" id="UP000249061">
    <property type="component" value="Unassembled WGS sequence"/>
</dbReference>
<feature type="transmembrane region" description="Helical" evidence="1">
    <location>
        <begin position="60"/>
        <end position="78"/>
    </location>
</feature>
<dbReference type="EMBL" id="QFQP01000002">
    <property type="protein sequence ID" value="PZR17677.1"/>
    <property type="molecule type" value="Genomic_DNA"/>
</dbReference>